<dbReference type="PROSITE" id="PS51211">
    <property type="entry name" value="VITELLOGENIN"/>
    <property type="match status" value="1"/>
</dbReference>
<reference evidence="8 9" key="1">
    <citation type="submission" date="2018-08" db="EMBL/GenBank/DDBJ databases">
        <authorList>
            <person name="Laetsch R D."/>
            <person name="Stevens L."/>
            <person name="Kumar S."/>
            <person name="Blaxter L. M."/>
        </authorList>
    </citation>
    <scope>NUCLEOTIDE SEQUENCE [LARGE SCALE GENOMIC DNA]</scope>
</reference>
<evidence type="ECO:0000256" key="3">
    <source>
        <dbReference type="ARBA" id="ARBA00023157"/>
    </source>
</evidence>
<dbReference type="Pfam" id="PF01347">
    <property type="entry name" value="Vitellogenin_N"/>
    <property type="match status" value="1"/>
</dbReference>
<dbReference type="PANTHER" id="PTHR23345:SF15">
    <property type="entry name" value="VITELLOGENIN 1-RELATED"/>
    <property type="match status" value="1"/>
</dbReference>
<dbReference type="InterPro" id="IPR015255">
    <property type="entry name" value="Vitellinogen_open_b-sht"/>
</dbReference>
<dbReference type="EMBL" id="UYRX01000738">
    <property type="protein sequence ID" value="VDK85846.1"/>
    <property type="molecule type" value="Genomic_DNA"/>
</dbReference>
<dbReference type="InterPro" id="IPR015819">
    <property type="entry name" value="Lipid_transp_b-sht_shell"/>
</dbReference>
<comment type="caution">
    <text evidence="5">Lacks conserved residue(s) required for the propagation of feature annotation.</text>
</comment>
<dbReference type="AlphaFoldDB" id="A0A3P6TCI3"/>
<dbReference type="InterPro" id="IPR050733">
    <property type="entry name" value="Vitellogenin/Apolipophorin"/>
</dbReference>
<sequence length="1103" mass="124769">MHLGWLLPFQAVITLAADNKHHAASDDRCAVECTGVSSEVKYDVGRSYVFEVRSRTTLKINEQRDTDVIQSAHAHISVHSSCEFSLKLTQTRLEGMNVGGDWSAILERSSLRFAFDDGEVKAICPHNTDPIWAVNIKRAILSAFQTKHALDQLKRARETDVSGDCPVSIERQKTNEILNLKTTKQLNACYRDRDIAGVRTIPYRMKSKIQVSPMMESKQICERQIARDNLQYVNCIEDYSLTSPFGEESLGLLHVEQTLRAIGIENARSMELFSARRSSLIFDHSDDNFNTQSSAQHAKKIIDELCKSNDRINPDAAYYFGDLISNLRGLSMMEISSIANFQCDGFIDALAACGSHACLQQFANLINSGHASQPAYSSLTLLTNPKEDSMNAIAAFIENVPLHGLLPISSLVQSYCIAHPTCAAQTAIQHIIRSILSKLPSDCSVGEQFEEIKKAIVILKSIGNIGYEEHSLATILACIRNEQISHELKIAAIDALRRKPCSEQRNSKITELFRDPKVDIEVRIKSFRQLMECVNDEILQIIIEQLHNETINQVGSYVWSYLNGKQRSTNPGSRNLQYMLKRFHISQRYNLDLNRFSRYYELGYFDKENNYGGHMDTSVLLVPKSYIPREVSFNFTAHFFGKSINLLEIGVRSDGLEKAEEELFGPDGYVSNPNGHVFREKQFQSRYSKLNRLQEIYRRRMNGNTMRVTCYIRMFGDDLYYYGFQMDQEQLVNGVKESIELDKVLAKLVEEKVAKLSRYMLLYELSKTLPTLSGLSLQFSTNLSLATKINGKLRLNMMDVLVGKTNANGFLKLHPSISIARGGAVVLRAGHVVSGALLTSKFHAATSVVQSIEMNERRKLLLRFDVPHKDILIAKIRNDITKIESNQQQPFISTRHIGEAVEKHYCSGDTLAKILGIRACLNVHANFPMLEGSVEIRKVDDRLNSYQLLIERNNDSGEQKLLVSIDTPGSRINRKIETDIEISIPRKKFKVGIVAPFKTIVLDGNLQQMQQSQDYATNLQLLVDDKTYSLDGIVKATKMEERNLYKLNAKSVAESVTTAEVTVELQYSAVRPYSMVNFHLDKIFQKPITFQSMRNSFTNCHCM</sequence>
<dbReference type="SUPFAM" id="SSF48431">
    <property type="entry name" value="Lipovitellin-phosvitin complex, superhelical domain"/>
    <property type="match status" value="1"/>
</dbReference>
<keyword evidence="3" id="KW-1015">Disulfide bond</keyword>
<evidence type="ECO:0000313" key="8">
    <source>
        <dbReference type="EMBL" id="VDK85846.1"/>
    </source>
</evidence>
<protein>
    <recommendedName>
        <fullName evidence="7">Vitellogenin domain-containing protein</fullName>
    </recommendedName>
</protein>
<dbReference type="GO" id="GO:0045735">
    <property type="term" value="F:nutrient reservoir activity"/>
    <property type="evidence" value="ECO:0007669"/>
    <property type="project" value="UniProtKB-KW"/>
</dbReference>
<keyword evidence="1 6" id="KW-0732">Signal</keyword>
<dbReference type="Gene3D" id="2.20.50.20">
    <property type="entry name" value="Lipovitellin. Chain A, domain 3"/>
    <property type="match status" value="1"/>
</dbReference>
<gene>
    <name evidence="8" type="ORF">NLS_LOCUS7321</name>
</gene>
<evidence type="ECO:0000256" key="4">
    <source>
        <dbReference type="ARBA" id="ARBA00023180"/>
    </source>
</evidence>
<proteinExistence type="predicted"/>
<dbReference type="SUPFAM" id="SSF56968">
    <property type="entry name" value="Lipovitellin-phosvitin complex, beta-sheet shell regions"/>
    <property type="match status" value="2"/>
</dbReference>
<evidence type="ECO:0000256" key="5">
    <source>
        <dbReference type="PROSITE-ProRule" id="PRU00557"/>
    </source>
</evidence>
<feature type="domain" description="Vitellogenin" evidence="7">
    <location>
        <begin position="42"/>
        <end position="631"/>
    </location>
</feature>
<keyword evidence="2" id="KW-0758">Storage protein</keyword>
<dbReference type="GO" id="GO:0005319">
    <property type="term" value="F:lipid transporter activity"/>
    <property type="evidence" value="ECO:0007669"/>
    <property type="project" value="InterPro"/>
</dbReference>
<dbReference type="PANTHER" id="PTHR23345">
    <property type="entry name" value="VITELLOGENIN-RELATED"/>
    <property type="match status" value="1"/>
</dbReference>
<dbReference type="InterPro" id="IPR001747">
    <property type="entry name" value="Vitellogenin_N"/>
</dbReference>
<dbReference type="InterPro" id="IPR015816">
    <property type="entry name" value="Vitellinogen_b-sht_N"/>
</dbReference>
<dbReference type="SMART" id="SM00638">
    <property type="entry name" value="LPD_N"/>
    <property type="match status" value="1"/>
</dbReference>
<dbReference type="OrthoDB" id="6484170at2759"/>
<dbReference type="STRING" id="42156.A0A3P6TCI3"/>
<evidence type="ECO:0000259" key="7">
    <source>
        <dbReference type="PROSITE" id="PS51211"/>
    </source>
</evidence>
<dbReference type="Pfam" id="PF09172">
    <property type="entry name" value="Vit_open_b-sht"/>
    <property type="match status" value="1"/>
</dbReference>
<evidence type="ECO:0000256" key="1">
    <source>
        <dbReference type="ARBA" id="ARBA00022729"/>
    </source>
</evidence>
<dbReference type="SMART" id="SM01169">
    <property type="entry name" value="DUF1943"/>
    <property type="match status" value="1"/>
</dbReference>
<dbReference type="Gene3D" id="1.25.10.20">
    <property type="entry name" value="Vitellinogen, superhelical"/>
    <property type="match status" value="1"/>
</dbReference>
<feature type="chain" id="PRO_5018251750" description="Vitellogenin domain-containing protein" evidence="6">
    <location>
        <begin position="17"/>
        <end position="1103"/>
    </location>
</feature>
<dbReference type="Gene3D" id="2.20.80.10">
    <property type="entry name" value="Lipovitellin-phosvitin complex, chain A, domain 4"/>
    <property type="match status" value="1"/>
</dbReference>
<evidence type="ECO:0000256" key="6">
    <source>
        <dbReference type="SAM" id="SignalP"/>
    </source>
</evidence>
<accession>A0A3P6TCI3</accession>
<evidence type="ECO:0000256" key="2">
    <source>
        <dbReference type="ARBA" id="ARBA00022761"/>
    </source>
</evidence>
<dbReference type="InterPro" id="IPR015817">
    <property type="entry name" value="Vitellinogen_open_b-sht_sub1"/>
</dbReference>
<feature type="signal peptide" evidence="6">
    <location>
        <begin position="1"/>
        <end position="16"/>
    </location>
</feature>
<dbReference type="Proteomes" id="UP000277928">
    <property type="component" value="Unassembled WGS sequence"/>
</dbReference>
<dbReference type="InterPro" id="IPR011030">
    <property type="entry name" value="Lipovitellin_superhlx_dom"/>
</dbReference>
<organism evidence="8 9">
    <name type="scientific">Litomosoides sigmodontis</name>
    <name type="common">Filarial nematode worm</name>
    <dbReference type="NCBI Taxonomy" id="42156"/>
    <lineage>
        <taxon>Eukaryota</taxon>
        <taxon>Metazoa</taxon>
        <taxon>Ecdysozoa</taxon>
        <taxon>Nematoda</taxon>
        <taxon>Chromadorea</taxon>
        <taxon>Rhabditida</taxon>
        <taxon>Spirurina</taxon>
        <taxon>Spiruromorpha</taxon>
        <taxon>Filarioidea</taxon>
        <taxon>Onchocercidae</taxon>
        <taxon>Litomosoides</taxon>
    </lineage>
</organism>
<evidence type="ECO:0000313" key="9">
    <source>
        <dbReference type="Proteomes" id="UP000277928"/>
    </source>
</evidence>
<dbReference type="OMA" id="NAENDCN"/>
<keyword evidence="4" id="KW-0325">Glycoprotein</keyword>
<name>A0A3P6TCI3_LITSI</name>
<keyword evidence="9" id="KW-1185">Reference proteome</keyword>
<dbReference type="Gene3D" id="2.30.230.10">
    <property type="entry name" value="Lipovitellin, beta-sheet shell regions, chain A"/>
    <property type="match status" value="1"/>
</dbReference>